<accession>A0A8C5J6P5</accession>
<dbReference type="PANTHER" id="PTHR22896:SF3">
    <property type="entry name" value="CDK5 AND ABL1 ENZYME SUBSTRATE 2"/>
    <property type="match status" value="1"/>
</dbReference>
<organism evidence="2 3">
    <name type="scientific">Junco hyemalis</name>
    <name type="common">Dark-eyed junco</name>
    <dbReference type="NCBI Taxonomy" id="40217"/>
    <lineage>
        <taxon>Eukaryota</taxon>
        <taxon>Metazoa</taxon>
        <taxon>Chordata</taxon>
        <taxon>Craniata</taxon>
        <taxon>Vertebrata</taxon>
        <taxon>Euteleostomi</taxon>
        <taxon>Archelosauria</taxon>
        <taxon>Archosauria</taxon>
        <taxon>Dinosauria</taxon>
        <taxon>Saurischia</taxon>
        <taxon>Theropoda</taxon>
        <taxon>Coelurosauria</taxon>
        <taxon>Aves</taxon>
        <taxon>Neognathae</taxon>
        <taxon>Neoaves</taxon>
        <taxon>Telluraves</taxon>
        <taxon>Australaves</taxon>
        <taxon>Passeriformes</taxon>
        <taxon>Passerellidae</taxon>
        <taxon>Junco</taxon>
    </lineage>
</organism>
<feature type="domain" description="Cyclin N-terminal" evidence="1">
    <location>
        <begin position="224"/>
        <end position="313"/>
    </location>
</feature>
<dbReference type="CDD" id="cd20603">
    <property type="entry name" value="CYCLIN_CABLES2"/>
    <property type="match status" value="1"/>
</dbReference>
<dbReference type="Pfam" id="PF00134">
    <property type="entry name" value="Cyclin_N"/>
    <property type="match status" value="1"/>
</dbReference>
<dbReference type="InterPro" id="IPR036915">
    <property type="entry name" value="Cyclin-like_sf"/>
</dbReference>
<dbReference type="InterPro" id="IPR012388">
    <property type="entry name" value="CABLES1/2"/>
</dbReference>
<dbReference type="Proteomes" id="UP000694408">
    <property type="component" value="Unplaced"/>
</dbReference>
<dbReference type="Gene3D" id="1.10.472.10">
    <property type="entry name" value="Cyclin-like"/>
    <property type="match status" value="1"/>
</dbReference>
<dbReference type="SUPFAM" id="SSF47954">
    <property type="entry name" value="Cyclin-like"/>
    <property type="match status" value="1"/>
</dbReference>
<name>A0A8C5J6P5_JUNHY</name>
<dbReference type="GO" id="GO:0051726">
    <property type="term" value="P:regulation of cell cycle"/>
    <property type="evidence" value="ECO:0007669"/>
    <property type="project" value="InterPro"/>
</dbReference>
<evidence type="ECO:0000313" key="3">
    <source>
        <dbReference type="Proteomes" id="UP000694408"/>
    </source>
</evidence>
<evidence type="ECO:0000259" key="1">
    <source>
        <dbReference type="Pfam" id="PF00134"/>
    </source>
</evidence>
<evidence type="ECO:0000313" key="2">
    <source>
        <dbReference type="Ensembl" id="ENSJHYP00000014767.1"/>
    </source>
</evidence>
<dbReference type="PANTHER" id="PTHR22896">
    <property type="entry name" value="CDK5 AND ABL1 ENZYME SUBSTRATE 1"/>
    <property type="match status" value="1"/>
</dbReference>
<keyword evidence="3" id="KW-1185">Reference proteome</keyword>
<protein>
    <submittedName>
        <fullName evidence="2">Cdk5 and Abl enzyme substrate 2</fullName>
    </submittedName>
</protein>
<dbReference type="Ensembl" id="ENSJHYT00000017841.1">
    <property type="protein sequence ID" value="ENSJHYP00000014767.1"/>
    <property type="gene ID" value="ENSJHYG00000011418.1"/>
</dbReference>
<reference evidence="2" key="2">
    <citation type="submission" date="2025-09" db="UniProtKB">
        <authorList>
            <consortium name="Ensembl"/>
        </authorList>
    </citation>
    <scope>IDENTIFICATION</scope>
</reference>
<dbReference type="InterPro" id="IPR006671">
    <property type="entry name" value="Cyclin_N"/>
</dbReference>
<sequence length="332" mass="36519">MARCSSAPGEGLLGQCVLPESCMLLFAAVQSSVFLQRSCSYSVDGSPGRSHPPPSLLNAEVKGWLCGECAKQAAFPSHLALTQGVHQTGLCAALLSSAGLCCGFLSVRVVHSYHLNHKPVWEPRRNPTAIACVSVRQLNSGVYGQLRNCSTTVDVVNQVKSVCASAPAGLFHSRIILVMVFQRGVWPICSSELLCCSISTAFTKICHVWGGVFSPIPSLKREMRNLSEECSLEPVTVSMAYVYFEKLVLQGKLNKQNRKLCAGACVLLAAKISSDLRKHEVKHLIDKLEERFRFNRRDLIGFEFTVLVALELALYLPENQVLPHYRRLTQQS</sequence>
<proteinExistence type="predicted"/>
<dbReference type="AlphaFoldDB" id="A0A8C5J6P5"/>
<reference evidence="2" key="1">
    <citation type="submission" date="2025-08" db="UniProtKB">
        <authorList>
            <consortium name="Ensembl"/>
        </authorList>
    </citation>
    <scope>IDENTIFICATION</scope>
</reference>